<dbReference type="AlphaFoldDB" id="A0A645D9S3"/>
<evidence type="ECO:0008006" key="3">
    <source>
        <dbReference type="Google" id="ProtNLM"/>
    </source>
</evidence>
<keyword evidence="1" id="KW-0472">Membrane</keyword>
<name>A0A645D9S3_9ZZZZ</name>
<evidence type="ECO:0000313" key="2">
    <source>
        <dbReference type="EMBL" id="MPM86021.1"/>
    </source>
</evidence>
<proteinExistence type="predicted"/>
<protein>
    <recommendedName>
        <fullName evidence="3">DUF983 domain-containing protein</fullName>
    </recommendedName>
</protein>
<gene>
    <name evidence="2" type="ORF">SDC9_133104</name>
</gene>
<accession>A0A645D9S3</accession>
<comment type="caution">
    <text evidence="2">The sequence shown here is derived from an EMBL/GenBank/DDBJ whole genome shotgun (WGS) entry which is preliminary data.</text>
</comment>
<dbReference type="EMBL" id="VSSQ01034169">
    <property type="protein sequence ID" value="MPM86021.1"/>
    <property type="molecule type" value="Genomic_DNA"/>
</dbReference>
<feature type="transmembrane region" description="Helical" evidence="1">
    <location>
        <begin position="44"/>
        <end position="63"/>
    </location>
</feature>
<feature type="transmembrane region" description="Helical" evidence="1">
    <location>
        <begin position="75"/>
        <end position="96"/>
    </location>
</feature>
<reference evidence="2" key="1">
    <citation type="submission" date="2019-08" db="EMBL/GenBank/DDBJ databases">
        <authorList>
            <person name="Kucharzyk K."/>
            <person name="Murdoch R.W."/>
            <person name="Higgins S."/>
            <person name="Loffler F."/>
        </authorList>
    </citation>
    <scope>NUCLEOTIDE SEQUENCE</scope>
</reference>
<evidence type="ECO:0000256" key="1">
    <source>
        <dbReference type="SAM" id="Phobius"/>
    </source>
</evidence>
<sequence>MAHPEPRRVQKWLFGKRTARIGTMIPVQMGICPKCRSRFLLMEYLPMLIPVVVGIAALFVFSMDAVKGPLVDISMFAPFGGWLICVLLAALVGKLVTDALVRGWSTEMETDVLKHPVIAEMVEKGWTPITAKSRTKLLFSKSRMAKGLGTGESDSTAE</sequence>
<keyword evidence="1" id="KW-1133">Transmembrane helix</keyword>
<keyword evidence="1" id="KW-0812">Transmembrane</keyword>
<organism evidence="2">
    <name type="scientific">bioreactor metagenome</name>
    <dbReference type="NCBI Taxonomy" id="1076179"/>
    <lineage>
        <taxon>unclassified sequences</taxon>
        <taxon>metagenomes</taxon>
        <taxon>ecological metagenomes</taxon>
    </lineage>
</organism>